<reference evidence="6" key="1">
    <citation type="submission" date="2020-12" db="EMBL/GenBank/DDBJ databases">
        <authorList>
            <person name="Iha C."/>
        </authorList>
    </citation>
    <scope>NUCLEOTIDE SEQUENCE</scope>
</reference>
<feature type="domain" description="Formyl transferase N-terminal" evidence="5">
    <location>
        <begin position="63"/>
        <end position="248"/>
    </location>
</feature>
<protein>
    <recommendedName>
        <fullName evidence="2">phosphoribosylglycinamide formyltransferase 1</fullName>
        <ecNumber evidence="2">2.1.2.2</ecNumber>
    </recommendedName>
</protein>
<accession>A0A8S1IME0</accession>
<dbReference type="InterPro" id="IPR004607">
    <property type="entry name" value="GART"/>
</dbReference>
<evidence type="ECO:0000256" key="1">
    <source>
        <dbReference type="ARBA" id="ARBA00005054"/>
    </source>
</evidence>
<comment type="pathway">
    <text evidence="1">Purine metabolism; IMP biosynthesis via de novo pathway; N(2)-formyl-N(1)-(5-phospho-D-ribosyl)glycinamide from N(1)-(5-phospho-D-ribosyl)glycinamide (10-formyl THF route): step 1/1.</text>
</comment>
<keyword evidence="7" id="KW-1185">Reference proteome</keyword>
<evidence type="ECO:0000313" key="7">
    <source>
        <dbReference type="Proteomes" id="UP000708148"/>
    </source>
</evidence>
<dbReference type="Proteomes" id="UP000708148">
    <property type="component" value="Unassembled WGS sequence"/>
</dbReference>
<evidence type="ECO:0000259" key="5">
    <source>
        <dbReference type="Pfam" id="PF00551"/>
    </source>
</evidence>
<name>A0A8S1IME0_9CHLO</name>
<dbReference type="EC" id="2.1.2.2" evidence="2"/>
<sequence>MFTSVLQQKSLCPNILQHQGWALQRIQWQLLGSEPRTQMAIRTFTASTAAMVDDGSAGGCKSRLAMFVSGAGSNFKSIHAACSKGKISAEVVLVVSNVPKCGGMQYAREQDIPTLLYPSSKKLGIEGVHPDVLLTALRDQFRVDYILLGGYLRLIPPEVVRAYRRRILNIHPALLPSFGGAGFFGMHVHEAVVASGVRLSGPTVHFVDEDFDRGPILAQRVVPVYPSDAPEDVQGRVLEQEHLVYPACVAALCEGRISWREDGVPIMWEDGNQL</sequence>
<dbReference type="OrthoDB" id="2018833at2759"/>
<dbReference type="InterPro" id="IPR036477">
    <property type="entry name" value="Formyl_transf_N_sf"/>
</dbReference>
<evidence type="ECO:0000256" key="2">
    <source>
        <dbReference type="ARBA" id="ARBA00012254"/>
    </source>
</evidence>
<proteinExistence type="inferred from homology"/>
<dbReference type="GO" id="GO:0004644">
    <property type="term" value="F:phosphoribosylglycinamide formyltransferase activity"/>
    <property type="evidence" value="ECO:0007669"/>
    <property type="project" value="UniProtKB-EC"/>
</dbReference>
<organism evidence="6 7">
    <name type="scientific">Ostreobium quekettii</name>
    <dbReference type="NCBI Taxonomy" id="121088"/>
    <lineage>
        <taxon>Eukaryota</taxon>
        <taxon>Viridiplantae</taxon>
        <taxon>Chlorophyta</taxon>
        <taxon>core chlorophytes</taxon>
        <taxon>Ulvophyceae</taxon>
        <taxon>TCBD clade</taxon>
        <taxon>Bryopsidales</taxon>
        <taxon>Ostreobineae</taxon>
        <taxon>Ostreobiaceae</taxon>
        <taxon>Ostreobium</taxon>
    </lineage>
</organism>
<dbReference type="Pfam" id="PF00551">
    <property type="entry name" value="Formyl_trans_N"/>
    <property type="match status" value="1"/>
</dbReference>
<dbReference type="PANTHER" id="PTHR43369">
    <property type="entry name" value="PHOSPHORIBOSYLGLYCINAMIDE FORMYLTRANSFERASE"/>
    <property type="match status" value="1"/>
</dbReference>
<dbReference type="GO" id="GO:0009507">
    <property type="term" value="C:chloroplast"/>
    <property type="evidence" value="ECO:0007669"/>
    <property type="project" value="TreeGrafter"/>
</dbReference>
<dbReference type="Gene3D" id="3.40.50.170">
    <property type="entry name" value="Formyl transferase, N-terminal domain"/>
    <property type="match status" value="1"/>
</dbReference>
<dbReference type="PANTHER" id="PTHR43369:SF2">
    <property type="entry name" value="PHOSPHORIBOSYLGLYCINAMIDE FORMYLTRANSFERASE"/>
    <property type="match status" value="1"/>
</dbReference>
<dbReference type="SUPFAM" id="SSF53328">
    <property type="entry name" value="Formyltransferase"/>
    <property type="match status" value="1"/>
</dbReference>
<dbReference type="GO" id="GO:0006189">
    <property type="term" value="P:'de novo' IMP biosynthetic process"/>
    <property type="evidence" value="ECO:0007669"/>
    <property type="project" value="InterPro"/>
</dbReference>
<comment type="caution">
    <text evidence="6">The sequence shown here is derived from an EMBL/GenBank/DDBJ whole genome shotgun (WGS) entry which is preliminary data.</text>
</comment>
<keyword evidence="3" id="KW-0808">Transferase</keyword>
<dbReference type="CDD" id="cd08645">
    <property type="entry name" value="FMT_core_GART"/>
    <property type="match status" value="1"/>
</dbReference>
<dbReference type="NCBIfam" id="TIGR00639">
    <property type="entry name" value="PurN"/>
    <property type="match status" value="1"/>
</dbReference>
<dbReference type="InterPro" id="IPR002376">
    <property type="entry name" value="Formyl_transf_N"/>
</dbReference>
<dbReference type="EMBL" id="CAJHUC010000392">
    <property type="protein sequence ID" value="CAD7695820.1"/>
    <property type="molecule type" value="Genomic_DNA"/>
</dbReference>
<dbReference type="HAMAP" id="MF_01930">
    <property type="entry name" value="PurN"/>
    <property type="match status" value="1"/>
</dbReference>
<dbReference type="AlphaFoldDB" id="A0A8S1IME0"/>
<evidence type="ECO:0000256" key="4">
    <source>
        <dbReference type="ARBA" id="ARBA00022755"/>
    </source>
</evidence>
<gene>
    <name evidence="6" type="ORF">OSTQU699_LOCUS1181</name>
</gene>
<evidence type="ECO:0000313" key="6">
    <source>
        <dbReference type="EMBL" id="CAD7695820.1"/>
    </source>
</evidence>
<keyword evidence="4" id="KW-0658">Purine biosynthesis</keyword>
<evidence type="ECO:0000256" key="3">
    <source>
        <dbReference type="ARBA" id="ARBA00022679"/>
    </source>
</evidence>